<dbReference type="InterPro" id="IPR035437">
    <property type="entry name" value="SNase_OB-fold_sf"/>
</dbReference>
<dbReference type="CDD" id="cd20419">
    <property type="entry name" value="Tudor_TDRD5"/>
    <property type="match status" value="1"/>
</dbReference>
<feature type="domain" description="HTH OST-type" evidence="11">
    <location>
        <begin position="127"/>
        <end position="203"/>
    </location>
</feature>
<dbReference type="InterPro" id="IPR037982">
    <property type="entry name" value="TDRD5_LOTUS_2"/>
</dbReference>
<dbReference type="AlphaFoldDB" id="A0A5A9NV24"/>
<dbReference type="CDD" id="cd09975">
    <property type="entry name" value="LOTUS_2_TDRD5"/>
    <property type="match status" value="1"/>
</dbReference>
<dbReference type="Gene3D" id="2.40.50.90">
    <property type="match status" value="1"/>
</dbReference>
<feature type="region of interest" description="Disordered" evidence="9">
    <location>
        <begin position="795"/>
        <end position="822"/>
    </location>
</feature>
<evidence type="ECO:0000256" key="7">
    <source>
        <dbReference type="ARBA" id="ARBA00022782"/>
    </source>
</evidence>
<dbReference type="PANTHER" id="PTHR22948">
    <property type="entry name" value="TUDOR DOMAIN CONTAINING PROTEIN"/>
    <property type="match status" value="1"/>
</dbReference>
<feature type="region of interest" description="Disordered" evidence="9">
    <location>
        <begin position="735"/>
        <end position="761"/>
    </location>
</feature>
<feature type="region of interest" description="Disordered" evidence="9">
    <location>
        <begin position="360"/>
        <end position="384"/>
    </location>
</feature>
<evidence type="ECO:0000256" key="8">
    <source>
        <dbReference type="ARBA" id="ARBA00022871"/>
    </source>
</evidence>
<comment type="similarity">
    <text evidence="2">Belongs to the TDRD5 family.</text>
</comment>
<feature type="domain" description="HTH OST-type" evidence="11">
    <location>
        <begin position="283"/>
        <end position="359"/>
    </location>
</feature>
<comment type="subcellular location">
    <subcellularLocation>
        <location evidence="1">Cytoplasm</location>
    </subcellularLocation>
</comment>
<gene>
    <name evidence="12" type="ORF">E1301_Tti015177</name>
</gene>
<keyword evidence="5" id="KW-0963">Cytoplasm</keyword>
<dbReference type="PANTHER" id="PTHR22948:SF19">
    <property type="entry name" value="TUDOR DOMAIN-CONTAINING PROTEIN 5"/>
    <property type="match status" value="1"/>
</dbReference>
<dbReference type="EMBL" id="SOYY01000014">
    <property type="protein sequence ID" value="KAA0712177.1"/>
    <property type="molecule type" value="Genomic_DNA"/>
</dbReference>
<evidence type="ECO:0000256" key="3">
    <source>
        <dbReference type="ARBA" id="ARBA00013420"/>
    </source>
</evidence>
<dbReference type="PROSITE" id="PS51644">
    <property type="entry name" value="HTH_OST"/>
    <property type="match status" value="3"/>
</dbReference>
<feature type="region of interest" description="Disordered" evidence="9">
    <location>
        <begin position="230"/>
        <end position="254"/>
    </location>
</feature>
<keyword evidence="13" id="KW-1185">Reference proteome</keyword>
<dbReference type="Proteomes" id="UP000324632">
    <property type="component" value="Chromosome 14"/>
</dbReference>
<comment type="caution">
    <text evidence="12">The sequence shown here is derived from an EMBL/GenBank/DDBJ whole genome shotgun (WGS) entry which is preliminary data.</text>
</comment>
<evidence type="ECO:0000256" key="9">
    <source>
        <dbReference type="SAM" id="MobiDB-lite"/>
    </source>
</evidence>
<keyword evidence="4" id="KW-0217">Developmental protein</keyword>
<evidence type="ECO:0000256" key="6">
    <source>
        <dbReference type="ARBA" id="ARBA00022737"/>
    </source>
</evidence>
<organism evidence="12 13">
    <name type="scientific">Triplophysa tibetana</name>
    <dbReference type="NCBI Taxonomy" id="1572043"/>
    <lineage>
        <taxon>Eukaryota</taxon>
        <taxon>Metazoa</taxon>
        <taxon>Chordata</taxon>
        <taxon>Craniata</taxon>
        <taxon>Vertebrata</taxon>
        <taxon>Euteleostomi</taxon>
        <taxon>Actinopterygii</taxon>
        <taxon>Neopterygii</taxon>
        <taxon>Teleostei</taxon>
        <taxon>Ostariophysi</taxon>
        <taxon>Cypriniformes</taxon>
        <taxon>Nemacheilidae</taxon>
        <taxon>Triplophysa</taxon>
    </lineage>
</organism>
<feature type="domain" description="HTH OST-type" evidence="11">
    <location>
        <begin position="6"/>
        <end position="79"/>
    </location>
</feature>
<dbReference type="InterPro" id="IPR050621">
    <property type="entry name" value="Tudor_domain_containing"/>
</dbReference>
<dbReference type="InterPro" id="IPR041966">
    <property type="entry name" value="LOTUS-like"/>
</dbReference>
<evidence type="ECO:0000256" key="1">
    <source>
        <dbReference type="ARBA" id="ARBA00004496"/>
    </source>
</evidence>
<feature type="compositionally biased region" description="Polar residues" evidence="9">
    <location>
        <begin position="681"/>
        <end position="698"/>
    </location>
</feature>
<sequence>MTQDQLLTGLRKDVRSLLISAKHGLTPEQLRRDYQLMLGYPMPLRLLGFHSVLDMVKEMPDVVRMKFNLDGSIILKAIGDESTKGIEELVSKQRDKLKANHRKGKSKIFHVRYPHYQSVILPRRGQAVPPLPAHLRSQLKQLLSHGPVRLSDLESRYTRQFGKPLQITQYGFYSISEMLVAAADIIVMQQSRTGSQLMLRNNVRQENVISGSSKQLAKVKPVVLSHKAATPQKCERTQQVSQVHPAAPNPDPLKTEDSFQEIVVKLEKELRHQILEKGTAGTVCRELKDKIRKVVAENSNGISIHNLPNEYKRTYGEELPVSQCGFLSVTEMVGALSDTLSIQPGTEECENRWIIVETKPNDTDHTEPELLPGHDTTSSMDAESPKASSEGFYFSCTQSAWECEDEELSTDSQDSDSELTVTDKTIHQMVDFLPLLMVSQWTVVPPDAVLCQKLKPPTRRKERELVPVLVEHIESPSHFYVRFSQNKEARALENMMIEMRSCYSCPDIKKRYRLPDGYVRPGQVCCVAPRDIWFYRVAIHEIHSDTEVTVYYVDFGDITKVERNSLRFLKACYADLAAQAVPSMLAGIRPSTSSWTQRAIGSFQRMCCDRTLVAAIHSYQENFLLLFLCETSTDEDIYTHLSLHEEGHALPCTTTYGLLPGQFNPLNFYLGDDRLEDIEHVSSSSSQQGATNGKSSEVPSKDVDLFSDLPELEFIHIPEVNTANESIKQTQVKQDEAALSSNEWDHSWTEEKKTIKTDLQSDVQTEQGLRPDKMPECPDPPVQAPVDGPQKCGIPPEPKPVAQSRCASPIPLRTPQPPFTVQTNRSYAGLPVYPIQPQISNFMLQLFSSPEHPDSNRLFQHHPSPFALRPGARLSASPLVLHQWCTKKKA</sequence>
<dbReference type="PROSITE" id="PS50304">
    <property type="entry name" value="TUDOR"/>
    <property type="match status" value="1"/>
</dbReference>
<feature type="region of interest" description="Disordered" evidence="9">
    <location>
        <begin position="680"/>
        <end position="701"/>
    </location>
</feature>
<evidence type="ECO:0000313" key="13">
    <source>
        <dbReference type="Proteomes" id="UP000324632"/>
    </source>
</evidence>
<dbReference type="GO" id="GO:0007283">
    <property type="term" value="P:spermatogenesis"/>
    <property type="evidence" value="ECO:0007669"/>
    <property type="project" value="UniProtKB-KW"/>
</dbReference>
<name>A0A5A9NV24_9TELE</name>
<evidence type="ECO:0000256" key="5">
    <source>
        <dbReference type="ARBA" id="ARBA00022490"/>
    </source>
</evidence>
<protein>
    <recommendedName>
        <fullName evidence="3">Tudor domain-containing protein 5</fullName>
    </recommendedName>
</protein>
<proteinExistence type="inferred from homology"/>
<keyword evidence="6" id="KW-0677">Repeat</keyword>
<accession>A0A5A9NV24</accession>
<dbReference type="InterPro" id="IPR002999">
    <property type="entry name" value="Tudor"/>
</dbReference>
<evidence type="ECO:0000256" key="4">
    <source>
        <dbReference type="ARBA" id="ARBA00022473"/>
    </source>
</evidence>
<dbReference type="GO" id="GO:0007281">
    <property type="term" value="P:germ cell development"/>
    <property type="evidence" value="ECO:0007669"/>
    <property type="project" value="InterPro"/>
</dbReference>
<dbReference type="Pfam" id="PF12872">
    <property type="entry name" value="OST-HTH"/>
    <property type="match status" value="3"/>
</dbReference>
<feature type="compositionally biased region" description="Basic and acidic residues" evidence="9">
    <location>
        <begin position="743"/>
        <end position="756"/>
    </location>
</feature>
<keyword evidence="8" id="KW-0744">Spermatogenesis</keyword>
<dbReference type="Gene3D" id="3.30.420.610">
    <property type="entry name" value="LOTUS domain-like"/>
    <property type="match status" value="3"/>
</dbReference>
<feature type="domain" description="Tudor" evidence="10">
    <location>
        <begin position="518"/>
        <end position="576"/>
    </location>
</feature>
<keyword evidence="7" id="KW-0221">Differentiation</keyword>
<dbReference type="Gene3D" id="2.30.30.140">
    <property type="match status" value="1"/>
</dbReference>
<evidence type="ECO:0000259" key="11">
    <source>
        <dbReference type="PROSITE" id="PS51644"/>
    </source>
</evidence>
<dbReference type="InterPro" id="IPR025605">
    <property type="entry name" value="OST-HTH/LOTUS_dom"/>
</dbReference>
<evidence type="ECO:0000313" key="12">
    <source>
        <dbReference type="EMBL" id="KAA0712177.1"/>
    </source>
</evidence>
<dbReference type="SUPFAM" id="SSF63748">
    <property type="entry name" value="Tudor/PWWP/MBT"/>
    <property type="match status" value="1"/>
</dbReference>
<evidence type="ECO:0000259" key="10">
    <source>
        <dbReference type="PROSITE" id="PS50304"/>
    </source>
</evidence>
<reference evidence="12 13" key="1">
    <citation type="journal article" date="2019" name="Mol. Ecol. Resour.">
        <title>Chromosome-level genome assembly of Triplophysa tibetana, a fish adapted to the harsh high-altitude environment of the Tibetan Plateau.</title>
        <authorList>
            <person name="Yang X."/>
            <person name="Liu H."/>
            <person name="Ma Z."/>
            <person name="Zou Y."/>
            <person name="Zou M."/>
            <person name="Mao Y."/>
            <person name="Li X."/>
            <person name="Wang H."/>
            <person name="Chen T."/>
            <person name="Wang W."/>
            <person name="Yang R."/>
        </authorList>
    </citation>
    <scope>NUCLEOTIDE SEQUENCE [LARGE SCALE GENOMIC DNA]</scope>
    <source>
        <strain evidence="12">TTIB1903HZAU</strain>
        <tissue evidence="12">Muscle</tissue>
    </source>
</reference>
<dbReference type="Pfam" id="PF00567">
    <property type="entry name" value="TUDOR"/>
    <property type="match status" value="1"/>
</dbReference>
<evidence type="ECO:0000256" key="2">
    <source>
        <dbReference type="ARBA" id="ARBA00010384"/>
    </source>
</evidence>
<dbReference type="GO" id="GO:0005737">
    <property type="term" value="C:cytoplasm"/>
    <property type="evidence" value="ECO:0007669"/>
    <property type="project" value="UniProtKB-SubCell"/>
</dbReference>